<name>A0A9N7PJQ1_CLOSE</name>
<evidence type="ECO:0000313" key="3">
    <source>
        <dbReference type="EMBL" id="USS01469.1"/>
    </source>
</evidence>
<dbReference type="Proteomes" id="UP000280586">
    <property type="component" value="Chromosome"/>
</dbReference>
<proteinExistence type="predicted"/>
<dbReference type="Gene3D" id="3.40.50.11190">
    <property type="match status" value="1"/>
</dbReference>
<dbReference type="Gene3D" id="3.40.50.2000">
    <property type="entry name" value="Glycogen Phosphorylase B"/>
    <property type="match status" value="1"/>
</dbReference>
<evidence type="ECO:0000313" key="4">
    <source>
        <dbReference type="Proteomes" id="UP000280586"/>
    </source>
</evidence>
<protein>
    <recommendedName>
        <fullName evidence="1">Glycosyl transferase family 28 C-terminal domain-containing protein</fullName>
    </recommendedName>
</protein>
<dbReference type="AlphaFoldDB" id="A0A9N7PJQ1"/>
<dbReference type="InterPro" id="IPR007235">
    <property type="entry name" value="Glyco_trans_28_C"/>
</dbReference>
<dbReference type="EMBL" id="CP099799">
    <property type="protein sequence ID" value="USS01469.1"/>
    <property type="molecule type" value="Genomic_DNA"/>
</dbReference>
<keyword evidence="5" id="KW-1185">Reference proteome</keyword>
<gene>
    <name evidence="2" type="ORF">CP523_10910</name>
    <name evidence="3" type="ORF">NH397_03255</name>
</gene>
<dbReference type="KEGG" id="csep:CP523_10910"/>
<dbReference type="RefSeq" id="WP_066677642.1">
    <property type="nucleotide sequence ID" value="NZ_CABMIZ010000029.1"/>
</dbReference>
<feature type="domain" description="Glycosyl transferase family 28 C-terminal" evidence="1">
    <location>
        <begin position="171"/>
        <end position="304"/>
    </location>
</feature>
<dbReference type="Proteomes" id="UP001055437">
    <property type="component" value="Chromosome"/>
</dbReference>
<organism evidence="2 4">
    <name type="scientific">Clostridium septicum</name>
    <dbReference type="NCBI Taxonomy" id="1504"/>
    <lineage>
        <taxon>Bacteria</taxon>
        <taxon>Bacillati</taxon>
        <taxon>Bacillota</taxon>
        <taxon>Clostridia</taxon>
        <taxon>Eubacteriales</taxon>
        <taxon>Clostridiaceae</taxon>
        <taxon>Clostridium</taxon>
    </lineage>
</organism>
<accession>A0A9N7PJQ1</accession>
<dbReference type="GO" id="GO:0016758">
    <property type="term" value="F:hexosyltransferase activity"/>
    <property type="evidence" value="ECO:0007669"/>
    <property type="project" value="InterPro"/>
</dbReference>
<evidence type="ECO:0000313" key="5">
    <source>
        <dbReference type="Proteomes" id="UP001055437"/>
    </source>
</evidence>
<dbReference type="GeneID" id="303561193"/>
<evidence type="ECO:0000259" key="1">
    <source>
        <dbReference type="Pfam" id="PF04101"/>
    </source>
</evidence>
<dbReference type="EMBL" id="CP023671">
    <property type="protein sequence ID" value="AYE34875.1"/>
    <property type="molecule type" value="Genomic_DNA"/>
</dbReference>
<reference evidence="3" key="2">
    <citation type="submission" date="2022-06" db="EMBL/GenBank/DDBJ databases">
        <authorList>
            <person name="Holder M.E."/>
            <person name="Ajami N.J."/>
            <person name="Petrosino J.F."/>
        </authorList>
    </citation>
    <scope>NUCLEOTIDE SEQUENCE</scope>
    <source>
        <strain evidence="3">RMA 8861</strain>
    </source>
</reference>
<sequence>MIILHAAGNEKIGLGNLTRVKALVKYLCSIKYNNFKVILEAREDIAKMFIVDDVDYFIAENRKIAQKFLEDNMFNKSSEKLVLISDLVDMNYSDNEFYRRCGFDVLIQINDENVNKFNPDIYINSDIFYQEFNVNSQTKIYSGSKFLVVRDEILKQRPLECWNKDKIENILVCFGGSDPARYTEDIVKLIRNNMVYDNYNFNVVLGPGVSDERKRELIKNANNNIKFLVNEKHMERKIIENDLIITLGGLTTYEALALGRPVCCIGWEYMNYYVDNLSKNNWIYKLGNKSKDLEGLEKCLLDIDRLKAIASKGFKNINHRGAENMVNIAIKAEKGEI</sequence>
<evidence type="ECO:0000313" key="2">
    <source>
        <dbReference type="EMBL" id="AYE34875.1"/>
    </source>
</evidence>
<reference evidence="2 4" key="1">
    <citation type="submission" date="2017-09" db="EMBL/GenBank/DDBJ databases">
        <authorList>
            <person name="Thomas P."/>
            <person name="Seyboldt C."/>
        </authorList>
    </citation>
    <scope>NUCLEOTIDE SEQUENCE [LARGE SCALE GENOMIC DNA]</scope>
    <source>
        <strain evidence="2 4">DSM 7534</strain>
    </source>
</reference>
<dbReference type="Pfam" id="PF04101">
    <property type="entry name" value="Glyco_tran_28_C"/>
    <property type="match status" value="1"/>
</dbReference>
<dbReference type="OrthoDB" id="9805604at2"/>
<dbReference type="SUPFAM" id="SSF53756">
    <property type="entry name" value="UDP-Glycosyltransferase/glycogen phosphorylase"/>
    <property type="match status" value="1"/>
</dbReference>